<dbReference type="PANTHER" id="PTHR43364:SF4">
    <property type="entry name" value="NAD(P)-LINKED OXIDOREDUCTASE SUPERFAMILY PROTEIN"/>
    <property type="match status" value="1"/>
</dbReference>
<reference evidence="3" key="2">
    <citation type="submission" date="2020-09" db="EMBL/GenBank/DDBJ databases">
        <authorList>
            <person name="Sun Q."/>
            <person name="Ohkuma M."/>
        </authorList>
    </citation>
    <scope>NUCLEOTIDE SEQUENCE</scope>
    <source>
        <strain evidence="3">JCM 4391</strain>
    </source>
</reference>
<proteinExistence type="predicted"/>
<reference evidence="3" key="1">
    <citation type="journal article" date="2014" name="Int. J. Syst. Evol. Microbiol.">
        <title>Complete genome sequence of Corynebacterium casei LMG S-19264T (=DSM 44701T), isolated from a smear-ripened cheese.</title>
        <authorList>
            <consortium name="US DOE Joint Genome Institute (JGI-PGF)"/>
            <person name="Walter F."/>
            <person name="Albersmeier A."/>
            <person name="Kalinowski J."/>
            <person name="Ruckert C."/>
        </authorList>
    </citation>
    <scope>NUCLEOTIDE SEQUENCE</scope>
    <source>
        <strain evidence="3">JCM 4391</strain>
    </source>
</reference>
<evidence type="ECO:0000313" key="4">
    <source>
        <dbReference type="Proteomes" id="UP000636661"/>
    </source>
</evidence>
<gene>
    <name evidence="3" type="ORF">GCM10010274_26740</name>
</gene>
<protein>
    <submittedName>
        <fullName evidence="3">Aldo/keto reductase</fullName>
    </submittedName>
</protein>
<dbReference type="InterPro" id="IPR020471">
    <property type="entry name" value="AKR"/>
</dbReference>
<evidence type="ECO:0000256" key="1">
    <source>
        <dbReference type="ARBA" id="ARBA00023002"/>
    </source>
</evidence>
<dbReference type="Proteomes" id="UP000636661">
    <property type="component" value="Unassembled WGS sequence"/>
</dbReference>
<dbReference type="FunFam" id="3.20.20.100:FF:000004">
    <property type="entry name" value="Oxidoreductase, aldo/keto reductase"/>
    <property type="match status" value="1"/>
</dbReference>
<accession>A0A918HY80</accession>
<keyword evidence="4" id="KW-1185">Reference proteome</keyword>
<dbReference type="InterPro" id="IPR036812">
    <property type="entry name" value="NAD(P)_OxRdtase_dom_sf"/>
</dbReference>
<dbReference type="GO" id="GO:0005829">
    <property type="term" value="C:cytosol"/>
    <property type="evidence" value="ECO:0007669"/>
    <property type="project" value="TreeGrafter"/>
</dbReference>
<evidence type="ECO:0000313" key="3">
    <source>
        <dbReference type="EMBL" id="GGU38082.1"/>
    </source>
</evidence>
<name>A0A918HY80_9ACTN</name>
<dbReference type="Pfam" id="PF00248">
    <property type="entry name" value="Aldo_ket_red"/>
    <property type="match status" value="1"/>
</dbReference>
<dbReference type="AlphaFoldDB" id="A0A918HY80"/>
<dbReference type="PRINTS" id="PR00069">
    <property type="entry name" value="ALDKETRDTASE"/>
</dbReference>
<dbReference type="InterPro" id="IPR050523">
    <property type="entry name" value="AKR_Detox_Biosynth"/>
</dbReference>
<organism evidence="3 4">
    <name type="scientific">Streptomyces lavendofoliae</name>
    <dbReference type="NCBI Taxonomy" id="67314"/>
    <lineage>
        <taxon>Bacteria</taxon>
        <taxon>Bacillati</taxon>
        <taxon>Actinomycetota</taxon>
        <taxon>Actinomycetes</taxon>
        <taxon>Kitasatosporales</taxon>
        <taxon>Streptomycetaceae</taxon>
        <taxon>Streptomyces</taxon>
    </lineage>
</organism>
<sequence>MRHRVLGGTGIEVSPYCLGTMMFGAVGNADHDDCARIVHAALDEGINFVDTADMYSRGESETIVGKALKGRRDDVVLATKFHFPLGEGPNRGGNSRRHVVRAVEDSLRRLGTDWIDLYQVHRPDHTTDVEETLSALTDLVHQGKIRAFGCSTFPAEQIVEAYHVAERRGLQRFRTEQPPYSVLARGVERHVLPTAQRLGMGVLTWSPLASGFLTGRYRKGRALDLSSGRPALHPDRFDPSAPRTAAKLEAVEQLVGVAAEVGCSLPELAIAFPLAHPAVTSVIIGPRTMEQLRGTLKGMSVVLDDAVLDRIDAIVPPGTDVYPPDGVWAPPALTTPALRRRPVASRPAA</sequence>
<dbReference type="EMBL" id="BMTP01000006">
    <property type="protein sequence ID" value="GGU38082.1"/>
    <property type="molecule type" value="Genomic_DNA"/>
</dbReference>
<dbReference type="GO" id="GO:0016491">
    <property type="term" value="F:oxidoreductase activity"/>
    <property type="evidence" value="ECO:0007669"/>
    <property type="project" value="UniProtKB-KW"/>
</dbReference>
<dbReference type="SUPFAM" id="SSF51430">
    <property type="entry name" value="NAD(P)-linked oxidoreductase"/>
    <property type="match status" value="1"/>
</dbReference>
<comment type="caution">
    <text evidence="3">The sequence shown here is derived from an EMBL/GenBank/DDBJ whole genome shotgun (WGS) entry which is preliminary data.</text>
</comment>
<dbReference type="Gene3D" id="3.20.20.100">
    <property type="entry name" value="NADP-dependent oxidoreductase domain"/>
    <property type="match status" value="1"/>
</dbReference>
<evidence type="ECO:0000259" key="2">
    <source>
        <dbReference type="Pfam" id="PF00248"/>
    </source>
</evidence>
<dbReference type="RefSeq" id="WP_189551016.1">
    <property type="nucleotide sequence ID" value="NZ_BMTP01000006.1"/>
</dbReference>
<dbReference type="PANTHER" id="PTHR43364">
    <property type="entry name" value="NADH-SPECIFIC METHYLGLYOXAL REDUCTASE-RELATED"/>
    <property type="match status" value="1"/>
</dbReference>
<keyword evidence="1" id="KW-0560">Oxidoreductase</keyword>
<feature type="domain" description="NADP-dependent oxidoreductase" evidence="2">
    <location>
        <begin position="17"/>
        <end position="314"/>
    </location>
</feature>
<dbReference type="InterPro" id="IPR023210">
    <property type="entry name" value="NADP_OxRdtase_dom"/>
</dbReference>